<evidence type="ECO:0000313" key="3">
    <source>
        <dbReference type="Proteomes" id="UP001319104"/>
    </source>
</evidence>
<dbReference type="AlphaFoldDB" id="A0AAP2CIP8"/>
<organism evidence="2 3">
    <name type="scientific">Litoribacter ruber</name>
    <dbReference type="NCBI Taxonomy" id="702568"/>
    <lineage>
        <taxon>Bacteria</taxon>
        <taxon>Pseudomonadati</taxon>
        <taxon>Bacteroidota</taxon>
        <taxon>Cytophagia</taxon>
        <taxon>Cytophagales</taxon>
        <taxon>Cyclobacteriaceae</taxon>
        <taxon>Litoribacter</taxon>
    </lineage>
</organism>
<comment type="caution">
    <text evidence="2">The sequence shown here is derived from an EMBL/GenBank/DDBJ whole genome shotgun (WGS) entry which is preliminary data.</text>
</comment>
<evidence type="ECO:0000256" key="1">
    <source>
        <dbReference type="SAM" id="SignalP"/>
    </source>
</evidence>
<name>A0AAP2CIP8_9BACT</name>
<feature type="signal peptide" evidence="1">
    <location>
        <begin position="1"/>
        <end position="19"/>
    </location>
</feature>
<keyword evidence="1" id="KW-0732">Signal</keyword>
<keyword evidence="3" id="KW-1185">Reference proteome</keyword>
<sequence length="496" mass="51003">MRKLLLLFTCIAWVSTTYAQMPAPTYPAGSEPTVVSDKDDYAPGEVAIITGSGWTLDTSVRIHIEEEPHYDHHNDFNVAVKPDGTWRLEFPIDERHLGVAFHLEATGNVTGYLAETFFTDANVRFSTSGLPNGVNVTVEYSGTAPGPTPVNSSVTFSTSGSGNSGAIALIGNLIFSFPASLSAGGNTYILIGTTPNSPANVPATGNFPIVGNYTLQTGSEGSIGSVSVAPQSSTVVFGSSNSIDFVVTSVRASNGNVNGTYTVNGFPSGVSGVFDQPTFNSSGSNAFPGSILTVSVPNNVNAGSYPFTVTLSTENSGSGVAEGILVIDKAPTTTTVSINGGPFTYTGSAIEPATVSVTGAGGLNLTPEASYADNVNAGTATASYSYAGDNNYLSSSDSEEFTIGKAATVTTVTINGGPFTYTGSAIEPAAVSVIGAGNLSLSPDALYDNNINAGTATVSFFFEGDNNYEPSSDIKTFIIGKASLTVVNTDRSKVYG</sequence>
<feature type="chain" id="PRO_5042896634" description="MBG domain-containing protein" evidence="1">
    <location>
        <begin position="20"/>
        <end position="496"/>
    </location>
</feature>
<gene>
    <name evidence="2" type="ORF">KI659_04665</name>
</gene>
<dbReference type="RefSeq" id="WP_213944161.1">
    <property type="nucleotide sequence ID" value="NZ_JAHCMY010000001.1"/>
</dbReference>
<protein>
    <recommendedName>
        <fullName evidence="4">MBG domain-containing protein</fullName>
    </recommendedName>
</protein>
<evidence type="ECO:0000313" key="2">
    <source>
        <dbReference type="EMBL" id="MBS9523305.1"/>
    </source>
</evidence>
<proteinExistence type="predicted"/>
<evidence type="ECO:0008006" key="4">
    <source>
        <dbReference type="Google" id="ProtNLM"/>
    </source>
</evidence>
<dbReference type="EMBL" id="JAHCMY010000001">
    <property type="protein sequence ID" value="MBS9523305.1"/>
    <property type="molecule type" value="Genomic_DNA"/>
</dbReference>
<dbReference type="Proteomes" id="UP001319104">
    <property type="component" value="Unassembled WGS sequence"/>
</dbReference>
<reference evidence="2 3" key="1">
    <citation type="submission" date="2021-05" db="EMBL/GenBank/DDBJ databases">
        <authorList>
            <person name="Zhang Z.D."/>
            <person name="Osman G."/>
        </authorList>
    </citation>
    <scope>NUCLEOTIDE SEQUENCE [LARGE SCALE GENOMIC DNA]</scope>
    <source>
        <strain evidence="2 3">KCTC 32217</strain>
    </source>
</reference>
<feature type="non-terminal residue" evidence="2">
    <location>
        <position position="496"/>
    </location>
</feature>
<accession>A0AAP2CIP8</accession>